<keyword evidence="7 9" id="KW-0143">Chaperone</keyword>
<evidence type="ECO:0000256" key="4">
    <source>
        <dbReference type="ARBA" id="ARBA00017143"/>
    </source>
</evidence>
<feature type="compositionally biased region" description="Acidic residues" evidence="10">
    <location>
        <begin position="4444"/>
        <end position="4453"/>
    </location>
</feature>
<feature type="domain" description="VWFA" evidence="11">
    <location>
        <begin position="5075"/>
        <end position="5270"/>
    </location>
</feature>
<accession>A0A158R841</accession>
<dbReference type="GO" id="GO:0030687">
    <property type="term" value="C:preribosome, large subunit precursor"/>
    <property type="evidence" value="ECO:0007669"/>
    <property type="project" value="TreeGrafter"/>
</dbReference>
<dbReference type="Gene3D" id="3.40.50.410">
    <property type="entry name" value="von Willebrand factor, type A domain"/>
    <property type="match status" value="1"/>
</dbReference>
<dbReference type="EMBL" id="UYRS01018373">
    <property type="protein sequence ID" value="VDK34052.1"/>
    <property type="molecule type" value="Genomic_DNA"/>
</dbReference>
<dbReference type="InterPro" id="IPR040848">
    <property type="entry name" value="AAA_lid_7"/>
</dbReference>
<dbReference type="CDD" id="cd00009">
    <property type="entry name" value="AAA"/>
    <property type="match status" value="2"/>
</dbReference>
<dbReference type="GO" id="GO:0005654">
    <property type="term" value="C:nucleoplasm"/>
    <property type="evidence" value="ECO:0007669"/>
    <property type="project" value="UniProtKB-SubCell"/>
</dbReference>
<feature type="region of interest" description="Disordered" evidence="10">
    <location>
        <begin position="4372"/>
        <end position="4628"/>
    </location>
</feature>
<dbReference type="FunFam" id="3.40.50.300:FF:000142">
    <property type="entry name" value="Midasin"/>
    <property type="match status" value="1"/>
</dbReference>
<dbReference type="Pfam" id="PF17865">
    <property type="entry name" value="AAA_lid_5"/>
    <property type="match status" value="1"/>
</dbReference>
<feature type="compositionally biased region" description="Basic and acidic residues" evidence="10">
    <location>
        <begin position="4603"/>
        <end position="4618"/>
    </location>
</feature>
<feature type="compositionally biased region" description="Acidic residues" evidence="10">
    <location>
        <begin position="4543"/>
        <end position="4563"/>
    </location>
</feature>
<feature type="compositionally biased region" description="Acidic residues" evidence="10">
    <location>
        <begin position="4480"/>
        <end position="4492"/>
    </location>
</feature>
<dbReference type="STRING" id="60517.A0A158R841"/>
<sequence>MAGKKRKSPAVSKHRPKRRRRVGDMNPLNVRDVAPFSSVGPESGSPMHSSSNSEAVNTSNGFVSSDDNYIPLPSFLDTVASVALAVDRNDVPLVCGPVGCGKTAVIDYLARSRLVSTFHMQISEQTDTKALLGVYCCSTTPGMFVWRPGPLIHCMTSGKWLILEDVDKGSADLPILLSPILRSAKDIASQVLHPNTGEPVLRHPEFRLLLTCRTISSSVGLSEQTPGLEFYCSNCPIIYMNGMPAETIQKIIEARNPDLLPLAKRLLSGFPLLNDIATPSSHSHRLVCSRDFFKFFSRAHKVSGGANASLHLYLDALDCFVCSQSIGTACDDVAIQLGGIFNFSREQALKIFKSRKPELHINRALTQVEAGRGVLPIKKSIYWELQLSKSSKQTFADTRLACTLVERLAVAVEHAEPVLLVGETGTGKTSAIQRLALMAGRRLRVLNLSQQSDSVDLLGGFKPVDSRALVNPVKERFESLFMRTFRLESNRQFLGHIQTCATSGRWRDLLTLLKHPAAAAIRKLTAHPEGLGGCGAGSRKASLDEWQSLWRELEALERRLAVASSSSSTSSSSLAFAFIEGALVRALEDGDWVLLDEINLAPVELLDCLAGLLDSAQNSVTLVDRGDLEPVKRHPDFHLFAAMNPSTDVGKRDLPTGLRNRFTELRVAELDPEVSTVDREDLALLVRTYLLALGPSAAQISAVGQLYVALKKAATDGLVDGVGQRPCFSLRTLCRALTEASRGYHGSLLRSLYEGFLFSFGSQVSRSSRPALERLIQSHLLATLPQSSSKKDKEALCRQLFFQPLPLPPTQDGDPGFVCVESYWVPQGPLAKSYEKDNVGFNTYVLTDTVRSNLRDLARVVSAAGSLPLLLQGETSVGKTSLITYLAARVGQVCHRINNHEHTDLQTYLGAYTAASAASVCTSNESGPVPLVFQEGIFVQAMKQGHWIILDELNLAPTEVLEALNRVLDENRELFITETQEVVKAHPHFRVFATQNPPGFYAGRKVLSRALRNRFVELHFDPLPRAELEVILEHRSALPRSRAAKMVEVMHQLQLLRRASDIFQGKDGFITLRDLFRWGERYRLATCNREGNQLFDWDKYLAEQGYILLAGRARHADEVKAVADVIQKVFKRQVVEKDLFDIHGDTSSVATEFLSVVDRQLSAEFDHVVWTRDMRRLLVLVGNAVKYNEPVLLVGETGCGKTTICQIFAELNGQTLHCVNCHQYTEAADFLGGLRPVRTSHLEGDGGAGDDGRLFEWVDGPLVVAMLRGESFLLDEISLADDAVLERLNSLLEPDRRLCLAERCGGGGTTTLSSSDEITAAPDFRLFATMNPGGDYAKKELSPALRNRFTEIWCPSPTFLPRDTSKPSSEMWQGVEEEDWQSIVLHNLRRSGLSVLALSLKPLAAAVVDFCWWFARGRSEAVGGMGQRRTKWCRRPPPTIRDLLAWVEFMQNLANSRNDFSRASVFNACLHGAALIFLDSLDDHPDLQKEEYLFLQPNSLQEITSDWFGFDSVGGINYLLLCLLMRFSAKQEEGDSSCSLINDVSQAVVEFVKSLNLQPGQCVSELRDSNKRYGCQPFFIETALFRFLFVNLPFLLSAHLTLVGPEVSPSRLDSTRMSLTFSLSATTPASNLCRLLRALQLPRRALLLEGSPGVGKTSLVAALARASGHRVIRINLSEATEVTDLIGCDLPVEGASCGTFAWRDGPLLQALRHGYWILLDEMNLASQSVLECLNACLDHRGAIYIPELGTTFHVKPRATRLFACQNPVEEGGGRKYLPKSFLNRFTQVHLKPLTSVDQIAILTAIFTDIPLSHIEAMVQFNSILLKAVEGGDGFTVVAGTSWEFNLRDLCRWGDLLTAGQRTFGINPGLYVYLLYAARMRSNDEKAKVVELWNHVAEQAGLGRCYIPRGHTYPPEAGKLQIGLSTWPFEDPISSRDDNGLLILNKHRPYLEMLLKILQHGWMTIVVGPRGVGKRSLVHLAAYLTHRPIATVALSPSADTVELLGAFEQRENGGMFTWIDSPLVQGIKEGHWVMLENAQLCSPSVLDRLNSLLEPGGDLLISERGLDANGDLVRLTPHPDFRLILVVDENAVSGCNNISRAMRNRGVEMVFTHDLTVAKDDLHRLLLSTGLPANAVTALLVFEDSALKRVQTAATVTPPRKPPVAALLSAARMIQQLLSSYGKEDLFSAADCDSEETEAVAWMGKWRGDVWKRAFAKALMDVYARRQTNKNFAELFTKTICEFVDKELSLLLTSAQTSILPLLNRPSELLSPYSPLLNQWRHVLRCVSALSPSDSYEAFQSLLIRLSTERGFAITSSPVTQHQSVDEFLETISDVVDMDKRWIPGWRCLVDADSADLATWNHRILNAFLSQFNAARAKIVNTSESLTFNDKMPVICALEHCSKGNVPLTFFEAYPGLSSLQTDFCTSHNELRESLRPEAQSHPDFYAFLSTLAKLQAWLQQFGSQPIGASSDWLERREFFSHYCRSPLATTAAKRVMELVHRCLPAPIPRTHCPPARLNLCHLSWAQLALEFQNQILFHPNPLDNGENEVTDVNAPCLKLFDASESMRLWPVLAAGLVFSLNNDILVTSDYSWSPNLSLCLLVELGVQLGALSRPRLLELLTFASEKACGNLASIIPSSRAYSLELSESGGLVELDLQCEWRSLSQAVLVVNHADTVNSRSSGMTCSFANWISHQKTLSDLLHLLKRLAPSSTRRQRIFHKSSNEIPQLMALSQSLFCAILTAIHKQSRGRMSGDSPTTFSLPEIISPLQIEAVTDNIKIFVDTITSHVGSFLVAYPSLQRLMHAFCACLKEPSLSPQAVARAWVVWGALQMHCAFPASPLDPTIVNAFKIAITQAELNRLNTDLRVRAAIRSIEVGSCGLPCHTSSAIPHTGCVDSETVQSNVEAGLEHPLVGAIVRRRVRVADRLERLKGRRVVDLDNAALQLRAVSNSEYAELRRRLVTFSQNFTDEFLLDLLERDVTSGRSALRRWTEAAATLSDWFLQPHRLHLYADVVEPYLMGVAKVAHGLRTLVQLEVSKDDDASSFVTLVDNLSTGLFPTLATTIACPHTHPEPLMSPCLELVRQLLSPRIRRLLRGSSDSSLWCRGSEGDGASRRSIYTDFRDVVAHRHEANLLRVEVEYRLHSYILDLLILDRISSPTYFPQTVQFISRLLRALTGHLAQRWRRRESRRKRDAELRAALFIEAEGRRRKCLDDLHSAVAARSKRSTGDGTHGERRKRRQEVAEASQLPELIDASLNEEVEWRLRFSEAGAIEAKRCLANCGPDNSDFLELRLSRDDAIQQAVNRIESVNAWCERELAQTEEAEEEWMPADIEVVRFVDRLVFILLHLAGQYLKDESSLMEKHWWRTFLEGYQFAGHLLVNAKYALPATSDKHSMPSHLLATARLALTARDDLEALELEKSLSFETPHLQQQQQLKAVPVVGRKHCLDVYRDPIPKAEARKAHAVMVAIRTRVAEVLQEWPEHPALLKIVTVLNRMCAFVMSDCLTKYITAFEMLLSEMQEWEKNAARHVSLSIVLKSVCDLLVEWRKMELRCWMATLDSATEASSDRCAPLWFHLQNVFLQPSSASSTAITDNIQKDQCQILLEFMENGPIGEFHARWRLLAALHSALAVWPGLPDTQRVVARKIVGNVVWFYGQFIPHVNKFLLDQQKPIREEMKNFISVMKWGDYVSFWTMKENVDRCKRTIHKHIRNWEGILRQSVKPCFEASTKTSIDDPILDNALSVLEDVQMAKDQGCGIFQLPSELQKWLLKMGDGRELPNNIVKAPCLSWVRQLRACLGDWMLRVRELSRSTQQLDLESPSQAALIAVLKEKEGDGQSGNDTYAKMDEEEVRKAKDWTSRYHALQQSKKLALNDWFRLSFGHRRLAAASPSQNLENGETFDEDVSDKEFDELPTAEIQGTDYQDDICLGLSYRRGLRKSLFAKTRGLLLLELGGNLWGSSMNPSAISMYQLDRLISSNSIHNLQRSASEILARLISLRSGLPQHPENPEVVDDLGGREGVERLLGSLDDILVNCADDFEPLGNLYSIFQKLKSRVEEIQVSYCEGSMIDAIIPCSSQVMRKLKASRQRIATLASTCVQQWIRFSETCSSLSTQPSEGLKHLLQANSGYLPLESQSCDLPSALIDFRSRLEEIACRLDQRIPQACIAITENVINQQKLLQTAANDFLRCCQEIDSLTCPNTTLLSGLLSVAESISTEVKISGDLITPPVSNPTVSTSFENRINSLITKVLISLQDLKHIDSDVEGERGMINKLRGCASALQTTCITRLGTLVTSLEHLSPISSDDILHLRCLTPLLTSLLNAVALRLRHLFALLISWLSLGEFLARVAFRLLNDGFCKPTALSKVAATNDQLAREGSSAGDGAASAESDKSGGCTGLNLEGVDTSGAKDVTKDLESQEQIEGTMDQKSQASKDEKLSQPDWGGEGIEMPDDFDGTLDDGSGREEKGPEAGDDEENDLQGIDEQMGETGDEPDELNQEMWASDGEEDDKDEEERKNADLDEGGVDDRGGPKSKGSKSTAANVNSQSGDDESCGDALDDEDEAEEADDATNTPTTAAPDASAAAKASGTETVAGDGKENEGSASEAMKQTEQRLAQEETKLMETENESEGMGEGMMEEFGENMDLQPNPDDFEDIDESQALEEIDSKALPMEVDDEPEVGEPNEISLDENGKLGDSIPPDERLVSEYYPGVGDLNTGNTGAYDQDFGMNENREEMVATDISDTGEGSQGNEGNQHPTTSASGRAAGQSFTTLPSTADRGTLPETPIRRRQGPRPTSDQRTTLKEKPQQQPLCQTEILEASTEASPTKEAEAETGENGAVQHVADEAVAKATLLTAFDSATDAQQEEGKGVGMSENSNDRAEPGVDPEQQLPMPQEDTDPAVLESNPPSFIPNESLKAAKEEGNQNNFRASGTDVSTLPKLDMEIVATLGAQRPPESFFSTNPAIQLPAQPLLEALWTAPLPQSLRHHSGCNDNDAEEREALALAAALDWRTCVTRSSTLSVRLCEALRLVLEPTRASRMKGDFRTGKRLNMRKIIPYLASQFRKDKIWMRRTQPNQRDYRILIGVDNSSSMADNLCKQMTFEALATVINALNLLEAGKIGVCSFGESVEVVHGLGEPWTNEMGAAMLTKFDFKQSRTSLTQLLVAAVRLMQASGEGSGGGHEAAASQLLLILSDGVFSEDPQSSTLQAAVRLARDHRLFVVCVIIDDVKKKHSIFDLRRYEGPGRLTPYMDFFPLPFYLVLRDVTALPQLLAEALRQWFELASANADGCGVGSAPAIPL</sequence>
<evidence type="ECO:0000313" key="13">
    <source>
        <dbReference type="Proteomes" id="UP000282613"/>
    </source>
</evidence>
<dbReference type="InterPro" id="IPR036465">
    <property type="entry name" value="vWFA_dom_sf"/>
</dbReference>
<comment type="function">
    <text evidence="9">Nuclear chaperone required for maturation and nuclear export of pre-60S ribosome subunits.</text>
</comment>
<dbReference type="SMART" id="SM00327">
    <property type="entry name" value="VWA"/>
    <property type="match status" value="1"/>
</dbReference>
<comment type="similarity">
    <text evidence="3 9">Belongs to the midasin family.</text>
</comment>
<comment type="subcellular location">
    <subcellularLocation>
        <location evidence="1">Nucleus</location>
        <location evidence="1">Nucleolus</location>
    </subcellularLocation>
    <subcellularLocation>
        <location evidence="2">Nucleus</location>
        <location evidence="2">Nucleoplasm</location>
    </subcellularLocation>
</comment>
<feature type="region of interest" description="Disordered" evidence="10">
    <location>
        <begin position="4661"/>
        <end position="4837"/>
    </location>
</feature>
<dbReference type="GO" id="GO:0005730">
    <property type="term" value="C:nucleolus"/>
    <property type="evidence" value="ECO:0007669"/>
    <property type="project" value="UniProtKB-SubCell"/>
</dbReference>
<feature type="compositionally biased region" description="Low complexity" evidence="10">
    <location>
        <begin position="4372"/>
        <end position="4383"/>
    </location>
</feature>
<feature type="compositionally biased region" description="Acidic residues" evidence="10">
    <location>
        <begin position="4667"/>
        <end position="4676"/>
    </location>
</feature>
<dbReference type="FunFam" id="3.40.50.300:FF:001384">
    <property type="entry name" value="Midasin"/>
    <property type="match status" value="1"/>
</dbReference>
<dbReference type="InterPro" id="IPR027417">
    <property type="entry name" value="P-loop_NTPase"/>
</dbReference>
<dbReference type="Gene3D" id="3.40.50.300">
    <property type="entry name" value="P-loop containing nucleotide triphosphate hydrolases"/>
    <property type="match status" value="6"/>
</dbReference>
<dbReference type="GO" id="GO:0000055">
    <property type="term" value="P:ribosomal large subunit export from nucleus"/>
    <property type="evidence" value="ECO:0007669"/>
    <property type="project" value="TreeGrafter"/>
</dbReference>
<feature type="region of interest" description="Disordered" evidence="10">
    <location>
        <begin position="1"/>
        <end position="58"/>
    </location>
</feature>
<feature type="compositionally biased region" description="Basic and acidic residues" evidence="10">
    <location>
        <begin position="4456"/>
        <end position="4465"/>
    </location>
</feature>
<proteinExistence type="inferred from homology"/>
<dbReference type="SMART" id="SM00382">
    <property type="entry name" value="AAA"/>
    <property type="match status" value="4"/>
</dbReference>
<evidence type="ECO:0000256" key="5">
    <source>
        <dbReference type="ARBA" id="ARBA00022741"/>
    </source>
</evidence>
<evidence type="ECO:0000256" key="8">
    <source>
        <dbReference type="ARBA" id="ARBA00023242"/>
    </source>
</evidence>
<dbReference type="Pfam" id="PF17867">
    <property type="entry name" value="AAA_lid_7"/>
    <property type="match status" value="2"/>
</dbReference>
<dbReference type="Proteomes" id="UP000282613">
    <property type="component" value="Unassembled WGS sequence"/>
</dbReference>
<dbReference type="GO" id="GO:0000027">
    <property type="term" value="P:ribosomal large subunit assembly"/>
    <property type="evidence" value="ECO:0007669"/>
    <property type="project" value="InterPro"/>
</dbReference>
<feature type="compositionally biased region" description="Polar residues" evidence="10">
    <location>
        <begin position="46"/>
        <end position="58"/>
    </location>
</feature>
<dbReference type="SUPFAM" id="SSF53300">
    <property type="entry name" value="vWA-like"/>
    <property type="match status" value="1"/>
</dbReference>
<evidence type="ECO:0000256" key="10">
    <source>
        <dbReference type="SAM" id="MobiDB-lite"/>
    </source>
</evidence>
<feature type="compositionally biased region" description="Polar residues" evidence="10">
    <location>
        <begin position="4414"/>
        <end position="4426"/>
    </location>
</feature>
<dbReference type="PANTHER" id="PTHR48103:SF2">
    <property type="entry name" value="MIDASIN"/>
    <property type="match status" value="1"/>
</dbReference>
<feature type="region of interest" description="Disordered" evidence="10">
    <location>
        <begin position="4853"/>
        <end position="4907"/>
    </location>
</feature>
<dbReference type="PIRSF" id="PIRSF010340">
    <property type="entry name" value="Midasin"/>
    <property type="match status" value="1"/>
</dbReference>
<dbReference type="GO" id="GO:0016887">
    <property type="term" value="F:ATP hydrolysis activity"/>
    <property type="evidence" value="ECO:0007669"/>
    <property type="project" value="InterPro"/>
</dbReference>
<dbReference type="InterPro" id="IPR041190">
    <property type="entry name" value="Midasin_AAA_lid_5"/>
</dbReference>
<evidence type="ECO:0000256" key="7">
    <source>
        <dbReference type="ARBA" id="ARBA00023186"/>
    </source>
</evidence>
<evidence type="ECO:0000313" key="12">
    <source>
        <dbReference type="EMBL" id="VDK34052.1"/>
    </source>
</evidence>
<dbReference type="InterPro" id="IPR012099">
    <property type="entry name" value="Midasin"/>
</dbReference>
<evidence type="ECO:0000259" key="11">
    <source>
        <dbReference type="PROSITE" id="PS50234"/>
    </source>
</evidence>
<keyword evidence="6 9" id="KW-0067">ATP-binding</keyword>
<evidence type="ECO:0000256" key="1">
    <source>
        <dbReference type="ARBA" id="ARBA00004604"/>
    </source>
</evidence>
<feature type="region of interest" description="Disordered" evidence="10">
    <location>
        <begin position="3221"/>
        <end position="3241"/>
    </location>
</feature>
<dbReference type="PANTHER" id="PTHR48103">
    <property type="entry name" value="MIDASIN-RELATED"/>
    <property type="match status" value="1"/>
</dbReference>
<keyword evidence="13" id="KW-1185">Reference proteome</keyword>
<dbReference type="InterPro" id="IPR011704">
    <property type="entry name" value="ATPase_dyneun-rel_AAA"/>
</dbReference>
<gene>
    <name evidence="12" type="ORF">TASK_LOCUS4827</name>
</gene>
<evidence type="ECO:0000256" key="3">
    <source>
        <dbReference type="ARBA" id="ARBA00007188"/>
    </source>
</evidence>
<reference evidence="14" key="1">
    <citation type="submission" date="2016-04" db="UniProtKB">
        <authorList>
            <consortium name="WormBaseParasite"/>
        </authorList>
    </citation>
    <scope>IDENTIFICATION</scope>
</reference>
<evidence type="ECO:0000256" key="6">
    <source>
        <dbReference type="ARBA" id="ARBA00022840"/>
    </source>
</evidence>
<dbReference type="InterPro" id="IPR003593">
    <property type="entry name" value="AAA+_ATPase"/>
</dbReference>
<feature type="compositionally biased region" description="Basic residues" evidence="10">
    <location>
        <begin position="1"/>
        <end position="21"/>
    </location>
</feature>
<name>A0A158R841_TAEAS</name>
<feature type="compositionally biased region" description="Basic and acidic residues" evidence="10">
    <location>
        <begin position="4508"/>
        <end position="4525"/>
    </location>
</feature>
<dbReference type="Pfam" id="PF07728">
    <property type="entry name" value="AAA_5"/>
    <property type="match status" value="6"/>
</dbReference>
<dbReference type="FunFam" id="3.40.50.300:FF:004102">
    <property type="entry name" value="Uncharacterized protein"/>
    <property type="match status" value="1"/>
</dbReference>
<feature type="compositionally biased region" description="Polar residues" evidence="10">
    <location>
        <begin position="4531"/>
        <end position="4542"/>
    </location>
</feature>
<feature type="compositionally biased region" description="Acidic residues" evidence="10">
    <location>
        <begin position="4619"/>
        <end position="4628"/>
    </location>
</feature>
<feature type="compositionally biased region" description="Low complexity" evidence="10">
    <location>
        <begin position="4564"/>
        <end position="4586"/>
    </location>
</feature>
<evidence type="ECO:0000256" key="2">
    <source>
        <dbReference type="ARBA" id="ARBA00004642"/>
    </source>
</evidence>
<evidence type="ECO:0000313" key="14">
    <source>
        <dbReference type="WBParaSite" id="TASK_0000482601-mRNA-1"/>
    </source>
</evidence>
<organism evidence="14">
    <name type="scientific">Taenia asiatica</name>
    <name type="common">Asian tapeworm</name>
    <dbReference type="NCBI Taxonomy" id="60517"/>
    <lineage>
        <taxon>Eukaryota</taxon>
        <taxon>Metazoa</taxon>
        <taxon>Spiralia</taxon>
        <taxon>Lophotrochozoa</taxon>
        <taxon>Platyhelminthes</taxon>
        <taxon>Cestoda</taxon>
        <taxon>Eucestoda</taxon>
        <taxon>Cyclophyllidea</taxon>
        <taxon>Taeniidae</taxon>
        <taxon>Taenia</taxon>
    </lineage>
</organism>
<dbReference type="WBParaSite" id="TASK_0000482601-mRNA-1">
    <property type="protein sequence ID" value="TASK_0000482601-mRNA-1"/>
    <property type="gene ID" value="TASK_0000482601"/>
</dbReference>
<dbReference type="SUPFAM" id="SSF52540">
    <property type="entry name" value="P-loop containing nucleoside triphosphate hydrolases"/>
    <property type="match status" value="6"/>
</dbReference>
<reference evidence="12 13" key="2">
    <citation type="submission" date="2018-11" db="EMBL/GenBank/DDBJ databases">
        <authorList>
            <consortium name="Pathogen Informatics"/>
        </authorList>
    </citation>
    <scope>NUCLEOTIDE SEQUENCE [LARGE SCALE GENOMIC DNA]</scope>
</reference>
<keyword evidence="8 9" id="KW-0539">Nucleus</keyword>
<dbReference type="OrthoDB" id="422220at2759"/>
<protein>
    <recommendedName>
        <fullName evidence="4 9">Midasin</fullName>
    </recommendedName>
</protein>
<dbReference type="PROSITE" id="PS50234">
    <property type="entry name" value="VWFA"/>
    <property type="match status" value="1"/>
</dbReference>
<keyword evidence="5 9" id="KW-0547">Nucleotide-binding</keyword>
<dbReference type="InterPro" id="IPR002035">
    <property type="entry name" value="VWF_A"/>
</dbReference>
<feature type="compositionally biased region" description="Polar residues" evidence="10">
    <location>
        <begin position="4735"/>
        <end position="4769"/>
    </location>
</feature>
<evidence type="ECO:0000256" key="9">
    <source>
        <dbReference type="PIRNR" id="PIRNR010340"/>
    </source>
</evidence>
<dbReference type="GO" id="GO:0005524">
    <property type="term" value="F:ATP binding"/>
    <property type="evidence" value="ECO:0007669"/>
    <property type="project" value="UniProtKB-KW"/>
</dbReference>